<dbReference type="Gene3D" id="2.130.10.10">
    <property type="entry name" value="YVTN repeat-like/Quinoprotein amine dehydrogenase"/>
    <property type="match status" value="1"/>
</dbReference>
<name>A0A9P8V393_9PEZI</name>
<protein>
    <submittedName>
        <fullName evidence="2">WD40-repeat-containing domain protein</fullName>
    </submittedName>
</protein>
<gene>
    <name evidence="2" type="ORF">F5X68DRAFT_215768</name>
</gene>
<dbReference type="AlphaFoldDB" id="A0A9P8V393"/>
<dbReference type="EMBL" id="JAGSXJ010000030">
    <property type="protein sequence ID" value="KAH6670335.1"/>
    <property type="molecule type" value="Genomic_DNA"/>
</dbReference>
<reference evidence="2" key="1">
    <citation type="journal article" date="2021" name="Nat. Commun.">
        <title>Genetic determinants of endophytism in the Arabidopsis root mycobiome.</title>
        <authorList>
            <person name="Mesny F."/>
            <person name="Miyauchi S."/>
            <person name="Thiergart T."/>
            <person name="Pickel B."/>
            <person name="Atanasova L."/>
            <person name="Karlsson M."/>
            <person name="Huettel B."/>
            <person name="Barry K.W."/>
            <person name="Haridas S."/>
            <person name="Chen C."/>
            <person name="Bauer D."/>
            <person name="Andreopoulos W."/>
            <person name="Pangilinan J."/>
            <person name="LaButti K."/>
            <person name="Riley R."/>
            <person name="Lipzen A."/>
            <person name="Clum A."/>
            <person name="Drula E."/>
            <person name="Henrissat B."/>
            <person name="Kohler A."/>
            <person name="Grigoriev I.V."/>
            <person name="Martin F.M."/>
            <person name="Hacquard S."/>
        </authorList>
    </citation>
    <scope>NUCLEOTIDE SEQUENCE</scope>
    <source>
        <strain evidence="2">MPI-SDFR-AT-0117</strain>
    </source>
</reference>
<dbReference type="InterPro" id="IPR015943">
    <property type="entry name" value="WD40/YVTN_repeat-like_dom_sf"/>
</dbReference>
<feature type="repeat" description="WD" evidence="1">
    <location>
        <begin position="191"/>
        <end position="225"/>
    </location>
</feature>
<dbReference type="Proteomes" id="UP000770015">
    <property type="component" value="Unassembled WGS sequence"/>
</dbReference>
<dbReference type="Pfam" id="PF00400">
    <property type="entry name" value="WD40"/>
    <property type="match status" value="1"/>
</dbReference>
<dbReference type="SMART" id="SM00320">
    <property type="entry name" value="WD40"/>
    <property type="match status" value="2"/>
</dbReference>
<organism evidence="2 3">
    <name type="scientific">Plectosphaerella plurivora</name>
    <dbReference type="NCBI Taxonomy" id="936078"/>
    <lineage>
        <taxon>Eukaryota</taxon>
        <taxon>Fungi</taxon>
        <taxon>Dikarya</taxon>
        <taxon>Ascomycota</taxon>
        <taxon>Pezizomycotina</taxon>
        <taxon>Sordariomycetes</taxon>
        <taxon>Hypocreomycetidae</taxon>
        <taxon>Glomerellales</taxon>
        <taxon>Plectosphaerellaceae</taxon>
        <taxon>Plectosphaerella</taxon>
    </lineage>
</organism>
<accession>A0A9P8V393</accession>
<keyword evidence="1" id="KW-0853">WD repeat</keyword>
<dbReference type="PROSITE" id="PS50082">
    <property type="entry name" value="WD_REPEATS_2"/>
    <property type="match status" value="1"/>
</dbReference>
<evidence type="ECO:0000313" key="2">
    <source>
        <dbReference type="EMBL" id="KAH6670335.1"/>
    </source>
</evidence>
<comment type="caution">
    <text evidence="2">The sequence shown here is derived from an EMBL/GenBank/DDBJ whole genome shotgun (WGS) entry which is preliminary data.</text>
</comment>
<keyword evidence="3" id="KW-1185">Reference proteome</keyword>
<evidence type="ECO:0000256" key="1">
    <source>
        <dbReference type="PROSITE-ProRule" id="PRU00221"/>
    </source>
</evidence>
<proteinExistence type="predicted"/>
<sequence length="389" mass="42989">MALAPTNDRIALLEDSDSHIVVRSLEDGSRTWRGVLYFKGRPDLQGSHVQFSPSGDQVVGLGYYGNVARFTFGESHPLKLMALREQEILQAEMMHICSQDLQYSAHSYQIGRMMVIDVRRLRVVGESWKLSLPTSSIASMALSSDGRHLAVAFGDKIRVFEFGHDESNSEFSSFSGRRPTRTLSREDGVNVCSVAFSSDSASIVTVSADDMVWIWDRKTGACRYKMAAWLMAEHIENGQLRNPVNMGPLESAVALGKPGPDLAPMFSIRPRSSHTCITRNGIDVLWLPSELRVRWWEVRKSTIAIFCKGGEALFLVFDKDWVTYPKGLGDSPRFRVVTGADGVKEVLLAGENRSSVAHVGSGRRLRRVAVRLGEGESVSRGVIAADARG</sequence>
<dbReference type="InterPro" id="IPR001680">
    <property type="entry name" value="WD40_rpt"/>
</dbReference>
<dbReference type="SUPFAM" id="SSF50978">
    <property type="entry name" value="WD40 repeat-like"/>
    <property type="match status" value="1"/>
</dbReference>
<evidence type="ECO:0000313" key="3">
    <source>
        <dbReference type="Proteomes" id="UP000770015"/>
    </source>
</evidence>
<dbReference type="InterPro" id="IPR036322">
    <property type="entry name" value="WD40_repeat_dom_sf"/>
</dbReference>